<keyword evidence="4 8" id="KW-0223">Dioxygenase</keyword>
<keyword evidence="9" id="KW-1185">Reference proteome</keyword>
<dbReference type="Proteomes" id="UP000034037">
    <property type="component" value="Chromosome"/>
</dbReference>
<dbReference type="InterPro" id="IPR007535">
    <property type="entry name" value="Catechol_dOase_N"/>
</dbReference>
<dbReference type="PATRIC" id="fig|92706.3.peg.3280"/>
<organism evidence="8 9">
    <name type="scientific">[Brevibacterium] flavum</name>
    <dbReference type="NCBI Taxonomy" id="92706"/>
    <lineage>
        <taxon>Bacteria</taxon>
        <taxon>Bacillati</taxon>
        <taxon>Actinomycetota</taxon>
        <taxon>Actinomycetes</taxon>
        <taxon>Mycobacteriales</taxon>
        <taxon>Corynebacteriaceae</taxon>
        <taxon>Corynebacterium</taxon>
    </lineage>
</organism>
<dbReference type="Pfam" id="PF00775">
    <property type="entry name" value="Dioxygenase_C"/>
    <property type="match status" value="1"/>
</dbReference>
<evidence type="ECO:0000313" key="9">
    <source>
        <dbReference type="Proteomes" id="UP000034037"/>
    </source>
</evidence>
<evidence type="ECO:0000313" key="8">
    <source>
        <dbReference type="EMBL" id="AKF28842.1"/>
    </source>
</evidence>
<dbReference type="AlphaFoldDB" id="A0A0F6WRY7"/>
<protein>
    <submittedName>
        <fullName evidence="8">Hydroxyquinol 1,2-dioxygenase</fullName>
    </submittedName>
</protein>
<dbReference type="GO" id="GO:0009712">
    <property type="term" value="P:catechol-containing compound metabolic process"/>
    <property type="evidence" value="ECO:0007669"/>
    <property type="project" value="InterPro"/>
</dbReference>
<evidence type="ECO:0000256" key="6">
    <source>
        <dbReference type="ARBA" id="ARBA00023004"/>
    </source>
</evidence>
<evidence type="ECO:0000256" key="5">
    <source>
        <dbReference type="ARBA" id="ARBA00023002"/>
    </source>
</evidence>
<dbReference type="Gene3D" id="2.60.130.10">
    <property type="entry name" value="Aromatic compound dioxygenase"/>
    <property type="match status" value="1"/>
</dbReference>
<proteinExistence type="inferred from homology"/>
<keyword evidence="6" id="KW-0408">Iron</keyword>
<dbReference type="PANTHER" id="PTHR33711:SF7">
    <property type="entry name" value="INTRADIOL RING-CLEAVAGE DIOXYGENASES DOMAIN-CONTAINING PROTEIN-RELATED"/>
    <property type="match status" value="1"/>
</dbReference>
<dbReference type="HOGENOM" id="CLU_046727_1_1_11"/>
<dbReference type="SUPFAM" id="SSF49482">
    <property type="entry name" value="Aromatic compound dioxygenase"/>
    <property type="match status" value="1"/>
</dbReference>
<dbReference type="InterPro" id="IPR050770">
    <property type="entry name" value="Intradiol_RC_Dioxygenase"/>
</dbReference>
<dbReference type="InterPro" id="IPR015889">
    <property type="entry name" value="Intradiol_dOase_core"/>
</dbReference>
<dbReference type="GO" id="GO:0008199">
    <property type="term" value="F:ferric iron binding"/>
    <property type="evidence" value="ECO:0007669"/>
    <property type="project" value="InterPro"/>
</dbReference>
<evidence type="ECO:0000256" key="4">
    <source>
        <dbReference type="ARBA" id="ARBA00022964"/>
    </source>
</evidence>
<evidence type="ECO:0000256" key="2">
    <source>
        <dbReference type="ARBA" id="ARBA00007825"/>
    </source>
</evidence>
<keyword evidence="5" id="KW-0560">Oxidoreductase</keyword>
<evidence type="ECO:0000259" key="7">
    <source>
        <dbReference type="PROSITE" id="PS00083"/>
    </source>
</evidence>
<keyword evidence="3" id="KW-0479">Metal-binding</keyword>
<feature type="domain" description="Intradiol ring-cleavage dioxygenases" evidence="7">
    <location>
        <begin position="141"/>
        <end position="169"/>
    </location>
</feature>
<evidence type="ECO:0000256" key="3">
    <source>
        <dbReference type="ARBA" id="ARBA00022723"/>
    </source>
</evidence>
<reference evidence="8 9" key="1">
    <citation type="submission" date="2015-04" db="EMBL/GenBank/DDBJ databases">
        <title>Complete Genome Sequence of Brevibacterium flavum ATCC 15168.</title>
        <authorList>
            <person name="Ahn J."/>
            <person name="Park G."/>
            <person name="Jeon W."/>
            <person name="Jang Y."/>
            <person name="Jang M."/>
            <person name="Lee H."/>
            <person name="Lee H."/>
        </authorList>
    </citation>
    <scope>NUCLEOTIDE SEQUENCE [LARGE SCALE GENOMIC DNA]</scope>
    <source>
        <strain evidence="8 9">ATCC 15168</strain>
    </source>
</reference>
<dbReference type="PANTHER" id="PTHR33711">
    <property type="entry name" value="DIOXYGENASE, PUTATIVE (AFU_ORTHOLOGUE AFUA_2G02910)-RELATED"/>
    <property type="match status" value="1"/>
</dbReference>
<gene>
    <name evidence="8" type="ORF">YH66_15570</name>
</gene>
<dbReference type="RefSeq" id="WP_004567977.1">
    <property type="nucleotide sequence ID" value="NZ_CP011309.1"/>
</dbReference>
<name>A0A0F6WRY7_9CORY</name>
<dbReference type="InterPro" id="IPR000627">
    <property type="entry name" value="Intradiol_dOase_C"/>
</dbReference>
<dbReference type="PROSITE" id="PS00083">
    <property type="entry name" value="INTRADIOL_DIOXYGENAS"/>
    <property type="match status" value="1"/>
</dbReference>
<evidence type="ECO:0000256" key="1">
    <source>
        <dbReference type="ARBA" id="ARBA00001965"/>
    </source>
</evidence>
<dbReference type="GO" id="GO:0018576">
    <property type="term" value="F:catechol 1,2-dioxygenase activity"/>
    <property type="evidence" value="ECO:0007669"/>
    <property type="project" value="InterPro"/>
</dbReference>
<sequence length="301" mass="33347">MTTTTADHNINVQQKAVEEDLVNRVLQSFDACENPRLKQLMESLVVHLHDFIRDVRLTEDEWNYAIDFLTAVGHITDDKRQEFVLLSDTLGASMQTIAVNNEAYENSTEATVFGPFFLDDAPEVELGGDIAGGAQGQAAWIEGTVTDTEGNPVPNARIEVWECDEDGLYDVQYADERMAGRAYMHTDANGDYRFWGLTPVPYPIPHDGPVGNMLKAVGRSPVRCAHLHFMVTAPELRTLVTHIFVEGDPQLEIGDSVFGVKDSLIKKFEEQAPGTPTPDGRDLGDQTWARTRFDIVLAPGA</sequence>
<accession>A0A0F6WRY7</accession>
<comment type="similarity">
    <text evidence="2">Belongs to the intradiol ring-cleavage dioxygenase family.</text>
</comment>
<dbReference type="EMBL" id="CP011309">
    <property type="protein sequence ID" value="AKF28842.1"/>
    <property type="molecule type" value="Genomic_DNA"/>
</dbReference>
<comment type="cofactor">
    <cofactor evidence="1">
        <name>Fe(3+)</name>
        <dbReference type="ChEBI" id="CHEBI:29034"/>
    </cofactor>
</comment>
<dbReference type="Pfam" id="PF04444">
    <property type="entry name" value="Dioxygenase_N"/>
    <property type="match status" value="1"/>
</dbReference>